<keyword evidence="3 8" id="KW-0812">Transmembrane</keyword>
<keyword evidence="2" id="KW-0813">Transport</keyword>
<dbReference type="OrthoDB" id="40134at2759"/>
<protein>
    <recommendedName>
        <fullName evidence="9">Amino acid transporter transmembrane domain-containing protein</fullName>
    </recommendedName>
</protein>
<reference evidence="10" key="1">
    <citation type="submission" date="2020-07" db="EMBL/GenBank/DDBJ databases">
        <title>Genome sequence and genetic diversity analysis of an under-domesticated orphan crop, white fonio (Digitaria exilis).</title>
        <authorList>
            <person name="Bennetzen J.L."/>
            <person name="Chen S."/>
            <person name="Ma X."/>
            <person name="Wang X."/>
            <person name="Yssel A.E.J."/>
            <person name="Chaluvadi S.R."/>
            <person name="Johnson M."/>
            <person name="Gangashetty P."/>
            <person name="Hamidou F."/>
            <person name="Sanogo M.D."/>
            <person name="Zwaenepoel A."/>
            <person name="Wallace J."/>
            <person name="Van De Peer Y."/>
            <person name="Van Deynze A."/>
        </authorList>
    </citation>
    <scope>NUCLEOTIDE SEQUENCE</scope>
    <source>
        <tissue evidence="10">Leaves</tissue>
    </source>
</reference>
<organism evidence="10 11">
    <name type="scientific">Digitaria exilis</name>
    <dbReference type="NCBI Taxonomy" id="1010633"/>
    <lineage>
        <taxon>Eukaryota</taxon>
        <taxon>Viridiplantae</taxon>
        <taxon>Streptophyta</taxon>
        <taxon>Embryophyta</taxon>
        <taxon>Tracheophyta</taxon>
        <taxon>Spermatophyta</taxon>
        <taxon>Magnoliopsida</taxon>
        <taxon>Liliopsida</taxon>
        <taxon>Poales</taxon>
        <taxon>Poaceae</taxon>
        <taxon>PACMAD clade</taxon>
        <taxon>Panicoideae</taxon>
        <taxon>Panicodae</taxon>
        <taxon>Paniceae</taxon>
        <taxon>Anthephorinae</taxon>
        <taxon>Digitaria</taxon>
    </lineage>
</organism>
<dbReference type="InterPro" id="IPR013057">
    <property type="entry name" value="AA_transpt_TM"/>
</dbReference>
<keyword evidence="6 8" id="KW-0472">Membrane</keyword>
<evidence type="ECO:0000256" key="8">
    <source>
        <dbReference type="SAM" id="Phobius"/>
    </source>
</evidence>
<proteinExistence type="predicted"/>
<feature type="transmembrane region" description="Helical" evidence="8">
    <location>
        <begin position="231"/>
        <end position="250"/>
    </location>
</feature>
<feature type="transmembrane region" description="Helical" evidence="8">
    <location>
        <begin position="509"/>
        <end position="533"/>
    </location>
</feature>
<gene>
    <name evidence="10" type="ORF">HU200_032844</name>
</gene>
<evidence type="ECO:0000256" key="4">
    <source>
        <dbReference type="ARBA" id="ARBA00022970"/>
    </source>
</evidence>
<feature type="transmembrane region" description="Helical" evidence="8">
    <location>
        <begin position="256"/>
        <end position="277"/>
    </location>
</feature>
<evidence type="ECO:0000313" key="10">
    <source>
        <dbReference type="EMBL" id="KAF8702466.1"/>
    </source>
</evidence>
<name>A0A835ENY9_9POAL</name>
<evidence type="ECO:0000313" key="11">
    <source>
        <dbReference type="Proteomes" id="UP000636709"/>
    </source>
</evidence>
<evidence type="ECO:0000256" key="5">
    <source>
        <dbReference type="ARBA" id="ARBA00022989"/>
    </source>
</evidence>
<feature type="transmembrane region" description="Helical" evidence="8">
    <location>
        <begin position="126"/>
        <end position="153"/>
    </location>
</feature>
<dbReference type="PANTHER" id="PTHR48017">
    <property type="entry name" value="OS05G0424000 PROTEIN-RELATED"/>
    <property type="match status" value="1"/>
</dbReference>
<feature type="compositionally biased region" description="Low complexity" evidence="7">
    <location>
        <begin position="26"/>
        <end position="48"/>
    </location>
</feature>
<feature type="transmembrane region" description="Helical" evidence="8">
    <location>
        <begin position="474"/>
        <end position="497"/>
    </location>
</feature>
<keyword evidence="5 8" id="KW-1133">Transmembrane helix</keyword>
<keyword evidence="11" id="KW-1185">Reference proteome</keyword>
<dbReference type="EMBL" id="JACEFO010001785">
    <property type="protein sequence ID" value="KAF8702466.1"/>
    <property type="molecule type" value="Genomic_DNA"/>
</dbReference>
<comment type="subcellular location">
    <subcellularLocation>
        <location evidence="1">Membrane</location>
    </subcellularLocation>
</comment>
<feature type="transmembrane region" description="Helical" evidence="8">
    <location>
        <begin position="447"/>
        <end position="468"/>
    </location>
</feature>
<feature type="transmembrane region" description="Helical" evidence="8">
    <location>
        <begin position="405"/>
        <end position="426"/>
    </location>
</feature>
<accession>A0A835ENY9</accession>
<evidence type="ECO:0000256" key="2">
    <source>
        <dbReference type="ARBA" id="ARBA00022448"/>
    </source>
</evidence>
<feature type="domain" description="Amino acid transporter transmembrane" evidence="9">
    <location>
        <begin position="107"/>
        <end position="532"/>
    </location>
</feature>
<feature type="transmembrane region" description="Helical" evidence="8">
    <location>
        <begin position="359"/>
        <end position="379"/>
    </location>
</feature>
<evidence type="ECO:0000256" key="3">
    <source>
        <dbReference type="ARBA" id="ARBA00022692"/>
    </source>
</evidence>
<keyword evidence="4" id="KW-0029">Amino-acid transport</keyword>
<dbReference type="AlphaFoldDB" id="A0A835ENY9"/>
<evidence type="ECO:0000256" key="1">
    <source>
        <dbReference type="ARBA" id="ARBA00004370"/>
    </source>
</evidence>
<feature type="region of interest" description="Disordered" evidence="7">
    <location>
        <begin position="1"/>
        <end position="50"/>
    </location>
</feature>
<feature type="compositionally biased region" description="Pro residues" evidence="7">
    <location>
        <begin position="15"/>
        <end position="25"/>
    </location>
</feature>
<feature type="transmembrane region" description="Helical" evidence="8">
    <location>
        <begin position="189"/>
        <end position="210"/>
    </location>
</feature>
<sequence length="547" mass="59302">MSSGKEVISEVESAPPTPRPPPVSTPPSQIHSLSPSPRAGPGRSPLRGMASPFRTMASPLRAMATPLASPVRKAVATVRDCLEEVGHITRLADPRDAWLPITESRSGNAYYAAFHNLCSGIGFQALVLPAAFVSLGWTWAIICLTVAFAWQLYTLWLLVRLHEPVAGGVRYSRYMHLATTVFGERWAKFLAFLPLLYLSAGICTALIIVGGGSMKMLFGVACGEACLARPLTTVEWYLVFVCAAVLLSQLPNLNSIAGVSLVGATASVAYCTMIWVVSVAKGRVAAVSYDPVKAPNDVDATLSVLNGLGIIAFAFRGHNVVLEIQASQRKFLSCSFHTGTMPSTLKHPSHVPMWKGVKVAYAIVALCFYPLAIDGFWAYGNQIPQNSGGILSALYEFHSRDVSRMVLGITTMLVVINCLTSFQIYAMPMYDNMEAGYVHKKNRPCPWWLRSGFRAFFGGVNFLIAVALPFLSQLAGLLGGISLPVTLAYPCFMWVAIKKPRRGTATWNVNWALGIVGMGISVVLIVGNLWGLVEKGLRVKFFKPDAQ</sequence>
<dbReference type="GO" id="GO:0016020">
    <property type="term" value="C:membrane"/>
    <property type="evidence" value="ECO:0007669"/>
    <property type="project" value="UniProtKB-SubCell"/>
</dbReference>
<dbReference type="GO" id="GO:0006865">
    <property type="term" value="P:amino acid transport"/>
    <property type="evidence" value="ECO:0007669"/>
    <property type="project" value="UniProtKB-KW"/>
</dbReference>
<evidence type="ECO:0000259" key="9">
    <source>
        <dbReference type="Pfam" id="PF01490"/>
    </source>
</evidence>
<evidence type="ECO:0000256" key="7">
    <source>
        <dbReference type="SAM" id="MobiDB-lite"/>
    </source>
</evidence>
<dbReference type="Proteomes" id="UP000636709">
    <property type="component" value="Unassembled WGS sequence"/>
</dbReference>
<comment type="caution">
    <text evidence="10">The sequence shown here is derived from an EMBL/GenBank/DDBJ whole genome shotgun (WGS) entry which is preliminary data.</text>
</comment>
<dbReference type="Pfam" id="PF01490">
    <property type="entry name" value="Aa_trans"/>
    <property type="match status" value="1"/>
</dbReference>
<evidence type="ECO:0000256" key="6">
    <source>
        <dbReference type="ARBA" id="ARBA00023136"/>
    </source>
</evidence>